<dbReference type="Proteomes" id="UP000315303">
    <property type="component" value="Unassembled WGS sequence"/>
</dbReference>
<keyword evidence="1" id="KW-1133">Transmembrane helix</keyword>
<feature type="transmembrane region" description="Helical" evidence="1">
    <location>
        <begin position="73"/>
        <end position="92"/>
    </location>
</feature>
<dbReference type="InterPro" id="IPR021438">
    <property type="entry name" value="DUF3087"/>
</dbReference>
<evidence type="ECO:0000256" key="1">
    <source>
        <dbReference type="SAM" id="Phobius"/>
    </source>
</evidence>
<sequence>MQLQQIDKQRYRKNLNFVIVGFIVSLLVLSLSFGQILIKTFSTVSDVTSSQEASYIQQDNTDESQQVPSNFKYNLLGVILGLLACASILHNLKSKAFFNEIYYVWQLKQLQNSIYRQLKKVEAKASEGNVNALIILNFYYQSLKQVYLLDDNTITLTKVENDIVRINDLIQEHNINADVSLFEKELLSKI</sequence>
<reference evidence="2 3" key="1">
    <citation type="submission" date="2019-01" db="EMBL/GenBank/DDBJ databases">
        <title>Litorilituus lipolytica sp. nov., isolated from intertidal sand of the Yellow Sea in China.</title>
        <authorList>
            <person name="Liu A."/>
        </authorList>
    </citation>
    <scope>NUCLEOTIDE SEQUENCE [LARGE SCALE GENOMIC DNA]</scope>
    <source>
        <strain evidence="2 3">RZ04</strain>
    </source>
</reference>
<keyword evidence="1" id="KW-0812">Transmembrane</keyword>
<evidence type="ECO:0000313" key="3">
    <source>
        <dbReference type="Proteomes" id="UP000315303"/>
    </source>
</evidence>
<keyword evidence="1" id="KW-0472">Membrane</keyword>
<evidence type="ECO:0000313" key="2">
    <source>
        <dbReference type="EMBL" id="TPH12830.1"/>
    </source>
</evidence>
<gene>
    <name evidence="2" type="ORF">EPA86_15525</name>
</gene>
<dbReference type="OrthoDB" id="6118114at2"/>
<feature type="transmembrane region" description="Helical" evidence="1">
    <location>
        <begin position="15"/>
        <end position="38"/>
    </location>
</feature>
<organism evidence="2 3">
    <name type="scientific">Litorilituus lipolyticus</name>
    <dbReference type="NCBI Taxonomy" id="2491017"/>
    <lineage>
        <taxon>Bacteria</taxon>
        <taxon>Pseudomonadati</taxon>
        <taxon>Pseudomonadota</taxon>
        <taxon>Gammaproteobacteria</taxon>
        <taxon>Alteromonadales</taxon>
        <taxon>Colwelliaceae</taxon>
        <taxon>Litorilituus</taxon>
    </lineage>
</organism>
<dbReference type="AlphaFoldDB" id="A0A502KME6"/>
<comment type="caution">
    <text evidence="2">The sequence shown here is derived from an EMBL/GenBank/DDBJ whole genome shotgun (WGS) entry which is preliminary data.</text>
</comment>
<keyword evidence="3" id="KW-1185">Reference proteome</keyword>
<name>A0A502KME6_9GAMM</name>
<dbReference type="RefSeq" id="WP_140605229.1">
    <property type="nucleotide sequence ID" value="NZ_SAWY01000038.1"/>
</dbReference>
<dbReference type="EMBL" id="SAWY01000038">
    <property type="protein sequence ID" value="TPH12830.1"/>
    <property type="molecule type" value="Genomic_DNA"/>
</dbReference>
<proteinExistence type="predicted"/>
<dbReference type="Pfam" id="PF11286">
    <property type="entry name" value="DUF3087"/>
    <property type="match status" value="1"/>
</dbReference>
<accession>A0A502KME6</accession>
<protein>
    <submittedName>
        <fullName evidence="2">DUF3087 domain-containing protein</fullName>
    </submittedName>
</protein>